<organism evidence="3">
    <name type="scientific">Blastocystis sp. subtype 1 (strain ATCC 50177 / NandII)</name>
    <dbReference type="NCBI Taxonomy" id="478820"/>
    <lineage>
        <taxon>Eukaryota</taxon>
        <taxon>Sar</taxon>
        <taxon>Stramenopiles</taxon>
        <taxon>Bigyra</taxon>
        <taxon>Opalozoa</taxon>
        <taxon>Opalinata</taxon>
        <taxon>Blastocystidae</taxon>
        <taxon>Blastocystis</taxon>
    </lineage>
</organism>
<dbReference type="SUPFAM" id="SSF55174">
    <property type="entry name" value="Alpha-L RNA-binding motif"/>
    <property type="match status" value="1"/>
</dbReference>
<keyword evidence="3" id="KW-0689">Ribosomal protein</keyword>
<dbReference type="GO" id="GO:0005840">
    <property type="term" value="C:ribosome"/>
    <property type="evidence" value="ECO:0007669"/>
    <property type="project" value="UniProtKB-KW"/>
</dbReference>
<gene>
    <name evidence="3" type="primary">rps4</name>
</gene>
<dbReference type="InterPro" id="IPR036986">
    <property type="entry name" value="S4_RNA-bd_sf"/>
</dbReference>
<dbReference type="GeneID" id="6879822"/>
<evidence type="ECO:0000259" key="2">
    <source>
        <dbReference type="SMART" id="SM00363"/>
    </source>
</evidence>
<keyword evidence="3" id="KW-0496">Mitochondrion</keyword>
<dbReference type="CDD" id="cd00165">
    <property type="entry name" value="S4"/>
    <property type="match status" value="1"/>
</dbReference>
<geneLocation type="mitochondrion" evidence="3"/>
<name>B5SQ81_BLAHN</name>
<sequence>KLSNSKLKVLFYYKNIKLWKNISILNTKKKKWNGLKNNSKGKYIYHYKKLKIENLYNYKFINKQILRKYLAIYNDNEFKLILKRNYLNFEKRLDFNLYHANFVNSIYAAKFFITKGCVFVNKKKITSFNYILKKNDIVEINSIFYNYIINNISFNDFNKKNYIRNLEIDYKTFSFIFLDNLNYYILNYDNFIKKIYIKHHYNSKNKIYNNLNIFNYNSNIYNIRNKYMYNNYFNFFRHIYIYYIWLDKKNQYFKYKNIHYESNYALKLLSKLLQKRYNNYYFRNILLKRIFNYKYNYLKFLQKSKIFNDYLVFQNLDNILNLNLHFNDSNIQNKNYFINELFKYVYTLIFKYYIYLLKNYYLNTVDIKLNNYIYYFIFNQKIFELINIKNKLNNYVNLNYNSIVINLNNNNTFKTLNYKLIKSYKFKNISYKRPLAYKKLICYILSKKYKYRIYRKCHSFRQNKIRRLYLVEKLKKSFTYTRYNGNKAGSTMKLITKNVFYNKLSLINKKPINKKKTNYKIKNLYYPQYGQMYNAIFKTLILSLKSDKQELIKNRQKIWNLRKQFNSYNNVNEFKNYLYNYELSITSRLNFIKYNKTQNNLNFNNYYKDLFLIQNLISYLIIQTNTNFNLKYLKNAIFYKMYYKYNLNQKQPYSNKKYRRLAFYYRRYLLNYYYINYNKTKINLASNLRKYFLLSNSFQNTNIKYFYNNYKHYYIKRRKSYFNPLQHYRYINYIHRNIKRNKKFSKYKKYNKFNRMYYLTKFRQTKQNLIKYNTNQNIFYYMNLNLIDSKFKFNNNLFYIDMLLNLYVRKLNTNYNALIYRNIKNNRITTKYSIYSNVQNYTKKNTQYKKYTVHNIKNMNLRYMRNYILANNNYFNSKICYTNNRNFFNYNLHKKLIKLTKKSYNKIFVRINKKEYINNMYKIYLYYSFNLKKYKLIQYIFKNYIFKEYTYFINLLLSNLNLKTYNKSYIKQLYYNLLFSQLYNIDKFDYILKNNYNYSRNLKIIINYFIIINRLYK</sequence>
<feature type="non-terminal residue" evidence="3">
    <location>
        <position position="1"/>
    </location>
</feature>
<dbReference type="RefSeq" id="YP_002221391.1">
    <property type="nucleotide sequence ID" value="NC_011213.1"/>
</dbReference>
<keyword evidence="1" id="KW-0694">RNA-binding</keyword>
<dbReference type="Gene3D" id="3.10.290.10">
    <property type="entry name" value="RNA-binding S4 domain"/>
    <property type="match status" value="1"/>
</dbReference>
<dbReference type="SMART" id="SM00363">
    <property type="entry name" value="S4"/>
    <property type="match status" value="1"/>
</dbReference>
<evidence type="ECO:0000313" key="3">
    <source>
        <dbReference type="EMBL" id="ACH86072.1"/>
    </source>
</evidence>
<protein>
    <submittedName>
        <fullName evidence="3">Putative ribosomal protein S4</fullName>
    </submittedName>
</protein>
<feature type="domain" description="RNA-binding S4" evidence="2">
    <location>
        <begin position="91"/>
        <end position="149"/>
    </location>
</feature>
<dbReference type="GO" id="GO:0003723">
    <property type="term" value="F:RNA binding"/>
    <property type="evidence" value="ECO:0007669"/>
    <property type="project" value="UniProtKB-KW"/>
</dbReference>
<dbReference type="EMBL" id="EF494740">
    <property type="protein sequence ID" value="ACH86072.1"/>
    <property type="molecule type" value="Genomic_DNA"/>
</dbReference>
<accession>B5SQ81</accession>
<evidence type="ECO:0000256" key="1">
    <source>
        <dbReference type="PROSITE-ProRule" id="PRU00182"/>
    </source>
</evidence>
<dbReference type="AlphaFoldDB" id="B5SQ81"/>
<keyword evidence="3" id="KW-0687">Ribonucleoprotein</keyword>
<reference evidence="3" key="2">
    <citation type="journal article" date="2016" name="Genome Biol. Evol.">
        <title>Blastocystis mitochondrial genomes appear to show multiple independent gains and losses of start and stop codons.</title>
        <authorList>
            <person name="Jacob A.S."/>
            <person name="Andersen L.O."/>
            <person name="Pavinski Bitar P."/>
            <person name="Richards V.P."/>
            <person name="Shah S."/>
            <person name="Stanhope M.J."/>
            <person name="Stensvold C.R."/>
            <person name="Clark C.G."/>
        </authorList>
    </citation>
    <scope>NUCLEOTIDE SEQUENCE</scope>
    <source>
        <strain evidence="3">NandII</strain>
    </source>
</reference>
<dbReference type="InterPro" id="IPR002942">
    <property type="entry name" value="S4_RNA-bd"/>
</dbReference>
<reference evidence="3" key="1">
    <citation type="journal article" date="2008" name="Curr. Biol.">
        <title>Organelles in Blastocystis that blur the distinction between mitochondria and hydrogenosomes.</title>
        <authorList>
            <person name="Stechmann A."/>
            <person name="Hamblin K."/>
            <person name="Perez-Brocal V."/>
            <person name="Gaston D."/>
            <person name="Richmond G.S."/>
            <person name="van der Giezen M."/>
            <person name="Clark C.G."/>
            <person name="Roger A.J."/>
        </authorList>
    </citation>
    <scope>NUCLEOTIDE SEQUENCE</scope>
    <source>
        <strain evidence="3">NandII</strain>
    </source>
</reference>
<dbReference type="Pfam" id="PF01479">
    <property type="entry name" value="S4"/>
    <property type="match status" value="1"/>
</dbReference>
<dbReference type="PROSITE" id="PS50889">
    <property type="entry name" value="S4"/>
    <property type="match status" value="1"/>
</dbReference>
<proteinExistence type="predicted"/>